<dbReference type="PROSITE" id="PS51186">
    <property type="entry name" value="GNAT"/>
    <property type="match status" value="1"/>
</dbReference>
<dbReference type="PANTHER" id="PTHR13170">
    <property type="entry name" value="O-GLCNACASE"/>
    <property type="match status" value="1"/>
</dbReference>
<reference evidence="1" key="1">
    <citation type="submission" date="2020-04" db="EMBL/GenBank/DDBJ databases">
        <authorList>
            <person name="Alioto T."/>
            <person name="Alioto T."/>
            <person name="Gomez Garrido J."/>
        </authorList>
    </citation>
    <scope>NUCLEOTIDE SEQUENCE</scope>
    <source>
        <strain evidence="1">A484AB</strain>
    </source>
</reference>
<keyword evidence="2" id="KW-1185">Reference proteome</keyword>
<comment type="caution">
    <text evidence="1">The sequence shown here is derived from an EMBL/GenBank/DDBJ whole genome shotgun (WGS) entry which is preliminary data.</text>
</comment>
<dbReference type="OrthoDB" id="9975416at2759"/>
<dbReference type="AlphaFoldDB" id="A0A6S7HV39"/>
<dbReference type="Gene3D" id="3.40.630.30">
    <property type="match status" value="1"/>
</dbReference>
<dbReference type="SUPFAM" id="SSF55729">
    <property type="entry name" value="Acyl-CoA N-acyltransferases (Nat)"/>
    <property type="match status" value="1"/>
</dbReference>
<dbReference type="InterPro" id="IPR016181">
    <property type="entry name" value="Acyl_CoA_acyltransferase"/>
</dbReference>
<evidence type="ECO:0000313" key="2">
    <source>
        <dbReference type="Proteomes" id="UP001152795"/>
    </source>
</evidence>
<evidence type="ECO:0000313" key="1">
    <source>
        <dbReference type="EMBL" id="CAB4010065.1"/>
    </source>
</evidence>
<dbReference type="InterPro" id="IPR051822">
    <property type="entry name" value="Glycosyl_Hydrolase_84"/>
</dbReference>
<dbReference type="Proteomes" id="UP001152795">
    <property type="component" value="Unassembled WGS sequence"/>
</dbReference>
<accession>A0A6S7HV39</accession>
<gene>
    <name evidence="1" type="ORF">PACLA_8A037495</name>
</gene>
<sequence>MSICPETVFVIEDKFGLCGYGVAAADGRHFYDQYKEEWLPKMCKEYSKPSGDPSEFLYSEQIADSFHNPSIFLPDQLYNKYPAHVRIDLLARAHSLGIGKRLLACILSVLKSEGCRGVYVEIASTNRDALDFYSRLGFADVPSLKDIPGEIVVLGRTI</sequence>
<organism evidence="1 2">
    <name type="scientific">Paramuricea clavata</name>
    <name type="common">Red gorgonian</name>
    <name type="synonym">Violescent sea-whip</name>
    <dbReference type="NCBI Taxonomy" id="317549"/>
    <lineage>
        <taxon>Eukaryota</taxon>
        <taxon>Metazoa</taxon>
        <taxon>Cnidaria</taxon>
        <taxon>Anthozoa</taxon>
        <taxon>Octocorallia</taxon>
        <taxon>Malacalcyonacea</taxon>
        <taxon>Plexauridae</taxon>
        <taxon>Paramuricea</taxon>
    </lineage>
</organism>
<dbReference type="GO" id="GO:0016747">
    <property type="term" value="F:acyltransferase activity, transferring groups other than amino-acyl groups"/>
    <property type="evidence" value="ECO:0007669"/>
    <property type="project" value="InterPro"/>
</dbReference>
<proteinExistence type="predicted"/>
<dbReference type="PANTHER" id="PTHR13170:SF16">
    <property type="entry name" value="PROTEIN O-GLCNACASE"/>
    <property type="match status" value="1"/>
</dbReference>
<dbReference type="Pfam" id="PF00583">
    <property type="entry name" value="Acetyltransf_1"/>
    <property type="match status" value="1"/>
</dbReference>
<dbReference type="EMBL" id="CACRXK020006665">
    <property type="protein sequence ID" value="CAB4010065.1"/>
    <property type="molecule type" value="Genomic_DNA"/>
</dbReference>
<protein>
    <submittedName>
        <fullName evidence="1">GNAT family N-acetyltransferase</fullName>
    </submittedName>
</protein>
<dbReference type="InterPro" id="IPR000182">
    <property type="entry name" value="GNAT_dom"/>
</dbReference>
<name>A0A6S7HV39_PARCT</name>